<keyword evidence="3" id="KW-1185">Reference proteome</keyword>
<keyword evidence="2" id="KW-0418">Kinase</keyword>
<dbReference type="PANTHER" id="PTHR40086">
    <property type="entry name" value="PHOSPHOTRANSFERASE YTMP-RELATED"/>
    <property type="match status" value="1"/>
</dbReference>
<gene>
    <name evidence="2" type="primary">thiK</name>
    <name evidence="2" type="ORF">PSEHALCIP103_00735</name>
</gene>
<dbReference type="AlphaFoldDB" id="A0A9W4QU95"/>
<reference evidence="2" key="1">
    <citation type="submission" date="2022-07" db="EMBL/GenBank/DDBJ databases">
        <authorList>
            <person name="Criscuolo A."/>
        </authorList>
    </citation>
    <scope>NUCLEOTIDE SEQUENCE</scope>
    <source>
        <strain evidence="2">CIP103197</strain>
    </source>
</reference>
<dbReference type="InterPro" id="IPR011009">
    <property type="entry name" value="Kinase-like_dom_sf"/>
</dbReference>
<dbReference type="InterPro" id="IPR052077">
    <property type="entry name" value="CcrZ_PhaseVar_Mediator"/>
</dbReference>
<proteinExistence type="predicted"/>
<dbReference type="RefSeq" id="WP_262976154.1">
    <property type="nucleotide sequence ID" value="NZ_CAMAPB010000007.1"/>
</dbReference>
<dbReference type="EC" id="2.7.1.89" evidence="2"/>
<accession>A0A9W4QU95</accession>
<organism evidence="2 3">
    <name type="scientific">Pseudoalteromonas haloplanktis</name>
    <name type="common">Alteromonas haloplanktis</name>
    <dbReference type="NCBI Taxonomy" id="228"/>
    <lineage>
        <taxon>Bacteria</taxon>
        <taxon>Pseudomonadati</taxon>
        <taxon>Pseudomonadota</taxon>
        <taxon>Gammaproteobacteria</taxon>
        <taxon>Alteromonadales</taxon>
        <taxon>Pseudoalteromonadaceae</taxon>
        <taxon>Pseudoalteromonas</taxon>
    </lineage>
</organism>
<sequence length="267" mass="30530">MNQHSQLVNICSAFLVPSTITLTEYLVNGLSNDNFLIRTDSQAYLLKCYKSYWPQVGLHAQYELSKQQVCSAPIWLDKQNKRAAFNYIDGDVAQSYLAMPLLTKLVKLHAYTTNNEAMNIALELQAYQHLLVFKQYEKLISKTLKSIANMPVDSGFCHNDLVKENIVVNPQGVYLIDFEYAQTNDVYFDLAALVVSFKLDASGKQALLNNYKTHTLSDQFYLSMHKLNCYQLVYLLLCIGWYEQRAIDNQVVVLRAQLDELIALMEG</sequence>
<dbReference type="Pfam" id="PF01636">
    <property type="entry name" value="APH"/>
    <property type="match status" value="1"/>
</dbReference>
<evidence type="ECO:0000313" key="2">
    <source>
        <dbReference type="EMBL" id="CAH9053005.1"/>
    </source>
</evidence>
<dbReference type="Proteomes" id="UP001152447">
    <property type="component" value="Unassembled WGS sequence"/>
</dbReference>
<dbReference type="Gene3D" id="3.90.1200.10">
    <property type="match status" value="1"/>
</dbReference>
<dbReference type="GO" id="GO:0019165">
    <property type="term" value="F:thiamine kinase activity"/>
    <property type="evidence" value="ECO:0007669"/>
    <property type="project" value="UniProtKB-EC"/>
</dbReference>
<keyword evidence="2" id="KW-0808">Transferase</keyword>
<dbReference type="PANTHER" id="PTHR40086:SF1">
    <property type="entry name" value="CELL CYCLE REGULATOR CCRZ"/>
    <property type="match status" value="1"/>
</dbReference>
<dbReference type="EMBL" id="CAMAPB010000007">
    <property type="protein sequence ID" value="CAH9053005.1"/>
    <property type="molecule type" value="Genomic_DNA"/>
</dbReference>
<dbReference type="InterPro" id="IPR002575">
    <property type="entry name" value="Aminoglycoside_PTrfase"/>
</dbReference>
<dbReference type="SUPFAM" id="SSF56112">
    <property type="entry name" value="Protein kinase-like (PK-like)"/>
    <property type="match status" value="1"/>
</dbReference>
<evidence type="ECO:0000313" key="3">
    <source>
        <dbReference type="Proteomes" id="UP001152447"/>
    </source>
</evidence>
<protein>
    <submittedName>
        <fullName evidence="2">Thiamine kinase</fullName>
        <ecNumber evidence="2">2.7.1.89</ecNumber>
    </submittedName>
</protein>
<feature type="domain" description="Aminoglycoside phosphotransferase" evidence="1">
    <location>
        <begin position="28"/>
        <end position="206"/>
    </location>
</feature>
<name>A0A9W4QU95_PSEHA</name>
<comment type="caution">
    <text evidence="2">The sequence shown here is derived from an EMBL/GenBank/DDBJ whole genome shotgun (WGS) entry which is preliminary data.</text>
</comment>
<evidence type="ECO:0000259" key="1">
    <source>
        <dbReference type="Pfam" id="PF01636"/>
    </source>
</evidence>